<evidence type="ECO:0008006" key="5">
    <source>
        <dbReference type="Google" id="ProtNLM"/>
    </source>
</evidence>
<feature type="region of interest" description="Disordered" evidence="1">
    <location>
        <begin position="394"/>
        <end position="422"/>
    </location>
</feature>
<evidence type="ECO:0000313" key="4">
    <source>
        <dbReference type="Proteomes" id="UP001500909"/>
    </source>
</evidence>
<protein>
    <recommendedName>
        <fullName evidence="5">DUF2207 domain-containing protein</fullName>
    </recommendedName>
</protein>
<evidence type="ECO:0000256" key="2">
    <source>
        <dbReference type="SAM" id="Phobius"/>
    </source>
</evidence>
<keyword evidence="2" id="KW-1133">Transmembrane helix</keyword>
<evidence type="ECO:0000256" key="1">
    <source>
        <dbReference type="SAM" id="MobiDB-lite"/>
    </source>
</evidence>
<keyword evidence="4" id="KW-1185">Reference proteome</keyword>
<feature type="transmembrane region" description="Helical" evidence="2">
    <location>
        <begin position="35"/>
        <end position="60"/>
    </location>
</feature>
<organism evidence="3 4">
    <name type="scientific">Streptomyces olivaceiscleroticus</name>
    <dbReference type="NCBI Taxonomy" id="68245"/>
    <lineage>
        <taxon>Bacteria</taxon>
        <taxon>Bacillati</taxon>
        <taxon>Actinomycetota</taxon>
        <taxon>Actinomycetes</taxon>
        <taxon>Kitasatosporales</taxon>
        <taxon>Streptomycetaceae</taxon>
        <taxon>Streptomyces</taxon>
    </lineage>
</organism>
<feature type="transmembrane region" description="Helical" evidence="2">
    <location>
        <begin position="266"/>
        <end position="284"/>
    </location>
</feature>
<accession>A0ABP3JKK0</accession>
<dbReference type="Proteomes" id="UP001500909">
    <property type="component" value="Unassembled WGS sequence"/>
</dbReference>
<reference evidence="4" key="1">
    <citation type="journal article" date="2019" name="Int. J. Syst. Evol. Microbiol.">
        <title>The Global Catalogue of Microorganisms (GCM) 10K type strain sequencing project: providing services to taxonomists for standard genome sequencing and annotation.</title>
        <authorList>
            <consortium name="The Broad Institute Genomics Platform"/>
            <consortium name="The Broad Institute Genome Sequencing Center for Infectious Disease"/>
            <person name="Wu L."/>
            <person name="Ma J."/>
        </authorList>
    </citation>
    <scope>NUCLEOTIDE SEQUENCE [LARGE SCALE GENOMIC DNA]</scope>
    <source>
        <strain evidence="4">JCM 4805</strain>
    </source>
</reference>
<name>A0ABP3JKK0_9ACTN</name>
<keyword evidence="2" id="KW-0812">Transmembrane</keyword>
<comment type="caution">
    <text evidence="3">The sequence shown here is derived from an EMBL/GenBank/DDBJ whole genome shotgun (WGS) entry which is preliminary data.</text>
</comment>
<feature type="transmembrane region" description="Helical" evidence="2">
    <location>
        <begin position="66"/>
        <end position="85"/>
    </location>
</feature>
<dbReference type="EMBL" id="BAAABY010000014">
    <property type="protein sequence ID" value="GAA0456707.1"/>
    <property type="molecule type" value="Genomic_DNA"/>
</dbReference>
<feature type="region of interest" description="Disordered" evidence="1">
    <location>
        <begin position="1"/>
        <end position="22"/>
    </location>
</feature>
<keyword evidence="2" id="KW-0472">Membrane</keyword>
<evidence type="ECO:0000313" key="3">
    <source>
        <dbReference type="EMBL" id="GAA0456707.1"/>
    </source>
</evidence>
<feature type="transmembrane region" description="Helical" evidence="2">
    <location>
        <begin position="296"/>
        <end position="313"/>
    </location>
</feature>
<sequence length="422" mass="47200">MRHPTDHPLPRQSDDCPSRATDDTAWRHSATRRGWMVGFALQVLGVPLGLAAGVVVFFVVLPTPVWLRWLLLVVHLAAAIYGVFFQQVPRIKRSFRLRRILRTYPWQVFEKGLPYSFGRRHSVHGEGPRFKVPDPDDPKTSVTVRLDVNRRTRWWTERMSSKAGDEAKAEIRTLWFVGDPRFRGILAVPGKRGPQRMLELPAEGSRYLAGASPEALIRAGKAGVRLPELAIPVRESGRTAVVPAPAPPPGPAWEFPATRRAMRLRLFRGAALLAVSPVPFGWLLSLGPWHASSAKGLVLVLAITVFPALKRFRTSLAVHRKMRSRATPWRTMDVEIRHRGRALVLVTGNEALRTQFALRRPPAGRAQVWYVGDIYGEGVVSLRGDGGVMPVRCTEHGRPTAKPKVARNEASPRTRRWGPIGR</sequence>
<gene>
    <name evidence="3" type="ORF">GCM10010361_20920</name>
</gene>
<proteinExistence type="predicted"/>